<feature type="transmembrane region" description="Helical" evidence="2">
    <location>
        <begin position="29"/>
        <end position="52"/>
    </location>
</feature>
<evidence type="ECO:0000256" key="1">
    <source>
        <dbReference type="SAM" id="MobiDB-lite"/>
    </source>
</evidence>
<feature type="region of interest" description="Disordered" evidence="1">
    <location>
        <begin position="95"/>
        <end position="157"/>
    </location>
</feature>
<dbReference type="Proteomes" id="UP000813824">
    <property type="component" value="Unassembled WGS sequence"/>
</dbReference>
<keyword evidence="4" id="KW-1185">Reference proteome</keyword>
<accession>A0A8K0V0S5</accession>
<name>A0A8K0V0S5_9AGAR</name>
<dbReference type="OrthoDB" id="3184377at2759"/>
<keyword evidence="2" id="KW-0472">Membrane</keyword>
<comment type="caution">
    <text evidence="3">The sequence shown here is derived from an EMBL/GenBank/DDBJ whole genome shotgun (WGS) entry which is preliminary data.</text>
</comment>
<evidence type="ECO:0000256" key="2">
    <source>
        <dbReference type="SAM" id="Phobius"/>
    </source>
</evidence>
<reference evidence="3" key="1">
    <citation type="journal article" date="2021" name="New Phytol.">
        <title>Evolutionary innovations through gain and loss of genes in the ectomycorrhizal Boletales.</title>
        <authorList>
            <person name="Wu G."/>
            <person name="Miyauchi S."/>
            <person name="Morin E."/>
            <person name="Kuo A."/>
            <person name="Drula E."/>
            <person name="Varga T."/>
            <person name="Kohler A."/>
            <person name="Feng B."/>
            <person name="Cao Y."/>
            <person name="Lipzen A."/>
            <person name="Daum C."/>
            <person name="Hundley H."/>
            <person name="Pangilinan J."/>
            <person name="Johnson J."/>
            <person name="Barry K."/>
            <person name="LaButti K."/>
            <person name="Ng V."/>
            <person name="Ahrendt S."/>
            <person name="Min B."/>
            <person name="Choi I.G."/>
            <person name="Park H."/>
            <person name="Plett J.M."/>
            <person name="Magnuson J."/>
            <person name="Spatafora J.W."/>
            <person name="Nagy L.G."/>
            <person name="Henrissat B."/>
            <person name="Grigoriev I.V."/>
            <person name="Yang Z.L."/>
            <person name="Xu J."/>
            <person name="Martin F.M."/>
        </authorList>
    </citation>
    <scope>NUCLEOTIDE SEQUENCE</scope>
    <source>
        <strain evidence="3">KKN 215</strain>
    </source>
</reference>
<evidence type="ECO:0000313" key="4">
    <source>
        <dbReference type="Proteomes" id="UP000813824"/>
    </source>
</evidence>
<organism evidence="3 4">
    <name type="scientific">Cristinia sonorae</name>
    <dbReference type="NCBI Taxonomy" id="1940300"/>
    <lineage>
        <taxon>Eukaryota</taxon>
        <taxon>Fungi</taxon>
        <taxon>Dikarya</taxon>
        <taxon>Basidiomycota</taxon>
        <taxon>Agaricomycotina</taxon>
        <taxon>Agaricomycetes</taxon>
        <taxon>Agaricomycetidae</taxon>
        <taxon>Agaricales</taxon>
        <taxon>Pleurotineae</taxon>
        <taxon>Stephanosporaceae</taxon>
        <taxon>Cristinia</taxon>
    </lineage>
</organism>
<dbReference type="AlphaFoldDB" id="A0A8K0V0S5"/>
<protein>
    <submittedName>
        <fullName evidence="3">Uncharacterized protein</fullName>
    </submittedName>
</protein>
<dbReference type="EMBL" id="JAEVFJ010000002">
    <property type="protein sequence ID" value="KAH8107229.1"/>
    <property type="molecule type" value="Genomic_DNA"/>
</dbReference>
<keyword evidence="2" id="KW-0812">Transmembrane</keyword>
<proteinExistence type="predicted"/>
<sequence length="196" mass="21107">MSPSRTLFARDASSSEEAALHGQRALTPIISGAVSGGLVGLAWIIGFIIYFYKRHRREKRAIAAGFRGHREMLDPPKKPEAFIIPPDPAIVEGNLQPGDRAVSDTGSEDQLGPKHTLSMPLSDAEKGMLGGSGEATPTGTPPTEKAPEMEHSASDPGRGKSYPIHLFLPTISCYFSDLVYILQGVMVVLSRVQNLQ</sequence>
<gene>
    <name evidence="3" type="ORF">BXZ70DRAFT_284580</name>
</gene>
<dbReference type="CDD" id="cd12087">
    <property type="entry name" value="TM_EGFR-like"/>
    <property type="match status" value="1"/>
</dbReference>
<evidence type="ECO:0000313" key="3">
    <source>
        <dbReference type="EMBL" id="KAH8107229.1"/>
    </source>
</evidence>
<keyword evidence="2" id="KW-1133">Transmembrane helix</keyword>
<feature type="compositionally biased region" description="Low complexity" evidence="1">
    <location>
        <begin position="134"/>
        <end position="143"/>
    </location>
</feature>